<reference evidence="6" key="1">
    <citation type="submission" date="2025-08" db="UniProtKB">
        <authorList>
            <consortium name="RefSeq"/>
        </authorList>
    </citation>
    <scope>IDENTIFICATION</scope>
    <source>
        <strain evidence="6">Airmid</strain>
    </source>
</reference>
<dbReference type="InterPro" id="IPR007701">
    <property type="entry name" value="Interferon-rel_develop_reg_N"/>
</dbReference>
<dbReference type="AlphaFoldDB" id="A0A6P6Y5T9"/>
<protein>
    <submittedName>
        <fullName evidence="6">Interferon-related developmental regulator 2-like</fullName>
    </submittedName>
</protein>
<sequence length="479" mass="54732">MGRSSKSNSNKSRQQKSEKKSKSLKNYPTLLGGEQQMLNDSIISDTDSLFNDASSIVSINSNFSTNRKYQVSDDGIVSGQQSPDYIETNDDNTIISTTNYEDSNKKLTPIDDTLAKLSDILDELLISKRKSNRQNHLDSLIKIFQTKFIGIYLDNRKTTLQQIIESGLKKFDDDTGSIALLLTLTIITIGNEFNDQFQSLYNLLLKIMIDPSAKPSVRSKVAISLSIGCFITDFGDEKIDEILDYLLSIALTNVRTSGGQSLISSQLTEINAFKALCLNLFTFLSTIADFDYVCQLIQQDINKLIKLMDSIDLDIRLSAGTTFAFLYEFYDNNDQEFDIYNLQDLKDKIMKLSNDSNKSQSKKNLRVQRSEFRDILHTIEGNEYEMEIIKFGYEQLDIDSWRMKIYYDIFCSILGSGMNIHLAQNQTLRDIFELGSVLLDKVLISRDTRMNAKQQHVTNRKQREISRSKMRGKRGDFDY</sequence>
<dbReference type="InterPro" id="IPR039777">
    <property type="entry name" value="IFRD"/>
</dbReference>
<feature type="domain" description="Interferon-related developmental regulator N-terminal" evidence="4">
    <location>
        <begin position="100"/>
        <end position="380"/>
    </location>
</feature>
<feature type="domain" description="Interferon-related developmental regulator C-terminal" evidence="3">
    <location>
        <begin position="425"/>
        <end position="474"/>
    </location>
</feature>
<evidence type="ECO:0000313" key="5">
    <source>
        <dbReference type="Proteomes" id="UP000515146"/>
    </source>
</evidence>
<dbReference type="SUPFAM" id="SSF48371">
    <property type="entry name" value="ARM repeat"/>
    <property type="match status" value="1"/>
</dbReference>
<evidence type="ECO:0000313" key="6">
    <source>
        <dbReference type="RefSeq" id="XP_027200665.1"/>
    </source>
</evidence>
<evidence type="ECO:0000256" key="1">
    <source>
        <dbReference type="ARBA" id="ARBA00008828"/>
    </source>
</evidence>
<name>A0A6P6Y5T9_DERPT</name>
<evidence type="ECO:0000256" key="2">
    <source>
        <dbReference type="SAM" id="MobiDB-lite"/>
    </source>
</evidence>
<keyword evidence="5" id="KW-1185">Reference proteome</keyword>
<dbReference type="InterPro" id="IPR016024">
    <property type="entry name" value="ARM-type_fold"/>
</dbReference>
<dbReference type="PANTHER" id="PTHR12354">
    <property type="entry name" value="INTERFERON-RELATED DEVELOPMENTAL REGULATOR"/>
    <property type="match status" value="1"/>
</dbReference>
<feature type="region of interest" description="Disordered" evidence="2">
    <location>
        <begin position="453"/>
        <end position="479"/>
    </location>
</feature>
<dbReference type="CTD" id="3475"/>
<feature type="compositionally biased region" description="Basic and acidic residues" evidence="2">
    <location>
        <begin position="461"/>
        <end position="479"/>
    </location>
</feature>
<feature type="region of interest" description="Disordered" evidence="2">
    <location>
        <begin position="1"/>
        <end position="28"/>
    </location>
</feature>
<accession>A0A6P6Y5T9</accession>
<proteinExistence type="inferred from homology"/>
<evidence type="ECO:0000259" key="3">
    <source>
        <dbReference type="Pfam" id="PF04836"/>
    </source>
</evidence>
<gene>
    <name evidence="6" type="primary">LOC113794730</name>
</gene>
<organism evidence="5 6">
    <name type="scientific">Dermatophagoides pteronyssinus</name>
    <name type="common">European house dust mite</name>
    <dbReference type="NCBI Taxonomy" id="6956"/>
    <lineage>
        <taxon>Eukaryota</taxon>
        <taxon>Metazoa</taxon>
        <taxon>Ecdysozoa</taxon>
        <taxon>Arthropoda</taxon>
        <taxon>Chelicerata</taxon>
        <taxon>Arachnida</taxon>
        <taxon>Acari</taxon>
        <taxon>Acariformes</taxon>
        <taxon>Sarcoptiformes</taxon>
        <taxon>Astigmata</taxon>
        <taxon>Psoroptidia</taxon>
        <taxon>Analgoidea</taxon>
        <taxon>Pyroglyphidae</taxon>
        <taxon>Dermatophagoidinae</taxon>
        <taxon>Dermatophagoides</taxon>
    </lineage>
</organism>
<dbReference type="InterPro" id="IPR006921">
    <property type="entry name" value="Interferon-rel_develop_reg_C"/>
</dbReference>
<dbReference type="PANTHER" id="PTHR12354:SF1">
    <property type="entry name" value="INTERFERON-RELATED DEVELOPMENTAL REGULATOR 1"/>
    <property type="match status" value="1"/>
</dbReference>
<feature type="compositionally biased region" description="Low complexity" evidence="2">
    <location>
        <begin position="1"/>
        <end position="12"/>
    </location>
</feature>
<dbReference type="InParanoid" id="A0A6P6Y5T9"/>
<dbReference type="OMA" id="EMHLHKF"/>
<dbReference type="KEGG" id="dpte:113794730"/>
<dbReference type="OrthoDB" id="18978at2759"/>
<dbReference type="Proteomes" id="UP000515146">
    <property type="component" value="Unplaced"/>
</dbReference>
<dbReference type="RefSeq" id="XP_027200665.1">
    <property type="nucleotide sequence ID" value="XM_027344864.1"/>
</dbReference>
<comment type="similarity">
    <text evidence="1">Belongs to the IFRD family.</text>
</comment>
<dbReference type="Pfam" id="PF04836">
    <property type="entry name" value="IFRD_C"/>
    <property type="match status" value="1"/>
</dbReference>
<dbReference type="Pfam" id="PF05004">
    <property type="entry name" value="IFRD"/>
    <property type="match status" value="1"/>
</dbReference>
<evidence type="ECO:0000259" key="4">
    <source>
        <dbReference type="Pfam" id="PF05004"/>
    </source>
</evidence>